<evidence type="ECO:0000313" key="2">
    <source>
        <dbReference type="Proteomes" id="UP001419268"/>
    </source>
</evidence>
<dbReference type="Proteomes" id="UP001419268">
    <property type="component" value="Unassembled WGS sequence"/>
</dbReference>
<keyword evidence="2" id="KW-1185">Reference proteome</keyword>
<comment type="caution">
    <text evidence="1">The sequence shown here is derived from an EMBL/GenBank/DDBJ whole genome shotgun (WGS) entry which is preliminary data.</text>
</comment>
<accession>A0AAP0J3J9</accession>
<name>A0AAP0J3J9_9MAGN</name>
<reference evidence="1 2" key="1">
    <citation type="submission" date="2024-01" db="EMBL/GenBank/DDBJ databases">
        <title>Genome assemblies of Stephania.</title>
        <authorList>
            <person name="Yang L."/>
        </authorList>
    </citation>
    <scope>NUCLEOTIDE SEQUENCE [LARGE SCALE GENOMIC DNA]</scope>
    <source>
        <strain evidence="1">JXDWG</strain>
        <tissue evidence="1">Leaf</tissue>
    </source>
</reference>
<organism evidence="1 2">
    <name type="scientific">Stephania cephalantha</name>
    <dbReference type="NCBI Taxonomy" id="152367"/>
    <lineage>
        <taxon>Eukaryota</taxon>
        <taxon>Viridiplantae</taxon>
        <taxon>Streptophyta</taxon>
        <taxon>Embryophyta</taxon>
        <taxon>Tracheophyta</taxon>
        <taxon>Spermatophyta</taxon>
        <taxon>Magnoliopsida</taxon>
        <taxon>Ranunculales</taxon>
        <taxon>Menispermaceae</taxon>
        <taxon>Menispermoideae</taxon>
        <taxon>Cissampelideae</taxon>
        <taxon>Stephania</taxon>
    </lineage>
</organism>
<sequence length="134" mass="15156">MMANEQVKRQRTNEVDDAIEVDEPIIDTPSHIPSSFEPISTDIATKLRAANMLVVAGDKQLEAQSAQHSFDMFTMQAKLDDCIPQYEMSKAFNNKQEDYLIDNGIDLFIDGSTKVVELLGPEFNFTREQANEVR</sequence>
<evidence type="ECO:0000313" key="1">
    <source>
        <dbReference type="EMBL" id="KAK9125461.1"/>
    </source>
</evidence>
<dbReference type="AlphaFoldDB" id="A0AAP0J3J9"/>
<dbReference type="EMBL" id="JBBNAG010000006">
    <property type="protein sequence ID" value="KAK9125461.1"/>
    <property type="molecule type" value="Genomic_DNA"/>
</dbReference>
<protein>
    <submittedName>
        <fullName evidence="1">Uncharacterized protein</fullName>
    </submittedName>
</protein>
<proteinExistence type="predicted"/>
<gene>
    <name evidence="1" type="ORF">Scep_014307</name>
</gene>